<dbReference type="EMBL" id="JBKBDE010000001">
    <property type="protein sequence ID" value="MFN6549551.1"/>
    <property type="molecule type" value="Genomic_DNA"/>
</dbReference>
<accession>A0ABW9LSK2</accession>
<reference evidence="1 2" key="1">
    <citation type="submission" date="2024-12" db="EMBL/GenBank/DDBJ databases">
        <title>The coexistence of Mycolicibacterium septicum and Mycolicibacterium nivoides in clinical samples.</title>
        <authorList>
            <person name="Wang C."/>
            <person name="Feng Y."/>
            <person name="Zong Z."/>
        </authorList>
    </citation>
    <scope>NUCLEOTIDE SEQUENCE [LARGE SCALE GENOMIC DNA]</scope>
    <source>
        <strain evidence="1 2">120310</strain>
    </source>
</reference>
<protein>
    <submittedName>
        <fullName evidence="1">Uncharacterized protein</fullName>
    </submittedName>
</protein>
<comment type="caution">
    <text evidence="1">The sequence shown here is derived from an EMBL/GenBank/DDBJ whole genome shotgun (WGS) entry which is preliminary data.</text>
</comment>
<evidence type="ECO:0000313" key="2">
    <source>
        <dbReference type="Proteomes" id="UP001635817"/>
    </source>
</evidence>
<proteinExistence type="predicted"/>
<organism evidence="1 2">
    <name type="scientific">Mycolicibacterium septicum</name>
    <dbReference type="NCBI Taxonomy" id="98668"/>
    <lineage>
        <taxon>Bacteria</taxon>
        <taxon>Bacillati</taxon>
        <taxon>Actinomycetota</taxon>
        <taxon>Actinomycetes</taxon>
        <taxon>Mycobacteriales</taxon>
        <taxon>Mycobacteriaceae</taxon>
        <taxon>Mycolicibacterium</taxon>
    </lineage>
</organism>
<name>A0ABW9LSK2_9MYCO</name>
<sequence length="97" mass="9745">MTDETEVAINDREAYLDAVSAVEAVKCAPTGGTLDNVPGATDASSSTSEAVSKVLAEARAVLPTVDTAISGAVTSLRALYTQVTGIDTAGETGVKEA</sequence>
<dbReference type="RefSeq" id="WP_409548494.1">
    <property type="nucleotide sequence ID" value="NZ_JBKBDE010000001.1"/>
</dbReference>
<evidence type="ECO:0000313" key="1">
    <source>
        <dbReference type="EMBL" id="MFN6549551.1"/>
    </source>
</evidence>
<keyword evidence="2" id="KW-1185">Reference proteome</keyword>
<dbReference type="Proteomes" id="UP001635817">
    <property type="component" value="Unassembled WGS sequence"/>
</dbReference>
<gene>
    <name evidence="1" type="ORF">ACK4CP_04060</name>
</gene>